<accession>A0AAV3PV22</accession>
<evidence type="ECO:0000313" key="2">
    <source>
        <dbReference type="Proteomes" id="UP001454036"/>
    </source>
</evidence>
<sequence>MSCFDYLFGHATIEEARAFKAILQQYESWSGQLVTVQKSAIQFSPNVDGEIRAAISDILRYARNCFSRYLRPPHHPRHF</sequence>
<proteinExistence type="predicted"/>
<reference evidence="1 2" key="1">
    <citation type="submission" date="2024-01" db="EMBL/GenBank/DDBJ databases">
        <title>The complete chloroplast genome sequence of Lithospermum erythrorhizon: insights into the phylogenetic relationship among Boraginaceae species and the maternal lineages of purple gromwells.</title>
        <authorList>
            <person name="Okada T."/>
            <person name="Watanabe K."/>
        </authorList>
    </citation>
    <scope>NUCLEOTIDE SEQUENCE [LARGE SCALE GENOMIC DNA]</scope>
</reference>
<gene>
    <name evidence="1" type="ORF">LIER_13214</name>
</gene>
<protein>
    <submittedName>
        <fullName evidence="1">Uncharacterized protein</fullName>
    </submittedName>
</protein>
<comment type="caution">
    <text evidence="1">The sequence shown here is derived from an EMBL/GenBank/DDBJ whole genome shotgun (WGS) entry which is preliminary data.</text>
</comment>
<evidence type="ECO:0000313" key="1">
    <source>
        <dbReference type="EMBL" id="GAA0155500.1"/>
    </source>
</evidence>
<keyword evidence="2" id="KW-1185">Reference proteome</keyword>
<dbReference type="EMBL" id="BAABME010002638">
    <property type="protein sequence ID" value="GAA0155500.1"/>
    <property type="molecule type" value="Genomic_DNA"/>
</dbReference>
<dbReference type="AlphaFoldDB" id="A0AAV3PV22"/>
<name>A0AAV3PV22_LITER</name>
<dbReference type="Proteomes" id="UP001454036">
    <property type="component" value="Unassembled WGS sequence"/>
</dbReference>
<organism evidence="1 2">
    <name type="scientific">Lithospermum erythrorhizon</name>
    <name type="common">Purple gromwell</name>
    <name type="synonym">Lithospermum officinale var. erythrorhizon</name>
    <dbReference type="NCBI Taxonomy" id="34254"/>
    <lineage>
        <taxon>Eukaryota</taxon>
        <taxon>Viridiplantae</taxon>
        <taxon>Streptophyta</taxon>
        <taxon>Embryophyta</taxon>
        <taxon>Tracheophyta</taxon>
        <taxon>Spermatophyta</taxon>
        <taxon>Magnoliopsida</taxon>
        <taxon>eudicotyledons</taxon>
        <taxon>Gunneridae</taxon>
        <taxon>Pentapetalae</taxon>
        <taxon>asterids</taxon>
        <taxon>lamiids</taxon>
        <taxon>Boraginales</taxon>
        <taxon>Boraginaceae</taxon>
        <taxon>Boraginoideae</taxon>
        <taxon>Lithospermeae</taxon>
        <taxon>Lithospermum</taxon>
    </lineage>
</organism>